<keyword evidence="1" id="KW-1133">Transmembrane helix</keyword>
<reference evidence="2 3" key="1">
    <citation type="submission" date="2013-12" db="EMBL/GenBank/DDBJ databases">
        <authorList>
            <consortium name="DOE Joint Genome Institute"/>
            <person name="Kappler U."/>
            <person name="Huntemann M."/>
            <person name="Han J."/>
            <person name="Chen A."/>
            <person name="Kyrpides N."/>
            <person name="Mavromatis K."/>
            <person name="Markowitz V."/>
            <person name="Palaniappan K."/>
            <person name="Ivanova N."/>
            <person name="Schaumberg A."/>
            <person name="Pati A."/>
            <person name="Liolios K."/>
            <person name="Nordberg H.P."/>
            <person name="Cantor M.N."/>
            <person name="Hua S.X."/>
            <person name="Woyke T."/>
        </authorList>
    </citation>
    <scope>NUCLEOTIDE SEQUENCE [LARGE SCALE GENOMIC DNA]</scope>
    <source>
        <strain evidence="3">AL2</strain>
    </source>
</reference>
<keyword evidence="3" id="KW-1185">Reference proteome</keyword>
<dbReference type="STRING" id="717772.THIAE_07640"/>
<dbReference type="RefSeq" id="WP_006460614.1">
    <property type="nucleotide sequence ID" value="NZ_CP007030.1"/>
</dbReference>
<dbReference type="InterPro" id="IPR010664">
    <property type="entry name" value="LipoPS_assembly_LptC-rel"/>
</dbReference>
<sequence>MTLRPSRLTKGFLSAVLILVLAGLLIFVINPQLSHPPVPSLAVTLSDQQEWRMQSSQTWSLEKDQPQISQQLISTLSYQTNDIIYLEAPIFIRFSHQQARDETYIGWANFGAVINNNLRLTGDVNLVNTPSNQDEPWQLQTEELYYDTEHERIYGDGAIAFDRATLRQTGRGYVYNLSLDHLTIKNEVNTYYESAQTP</sequence>
<dbReference type="OrthoDB" id="6118108at2"/>
<dbReference type="Gene3D" id="2.60.450.10">
    <property type="entry name" value="Lipopolysaccharide (LPS) transport protein A like domain"/>
    <property type="match status" value="1"/>
</dbReference>
<dbReference type="KEGG" id="tao:THIAE_07640"/>
<organism evidence="2 3">
    <name type="scientific">Thiomicrospira aerophila AL3</name>
    <dbReference type="NCBI Taxonomy" id="717772"/>
    <lineage>
        <taxon>Bacteria</taxon>
        <taxon>Pseudomonadati</taxon>
        <taxon>Pseudomonadota</taxon>
        <taxon>Gammaproteobacteria</taxon>
        <taxon>Thiotrichales</taxon>
        <taxon>Piscirickettsiaceae</taxon>
        <taxon>Thiomicrospira</taxon>
    </lineage>
</organism>
<proteinExistence type="predicted"/>
<evidence type="ECO:0000313" key="2">
    <source>
        <dbReference type="EMBL" id="AHF02337.1"/>
    </source>
</evidence>
<feature type="transmembrane region" description="Helical" evidence="1">
    <location>
        <begin position="12"/>
        <end position="29"/>
    </location>
</feature>
<protein>
    <recommendedName>
        <fullName evidence="4">LPS export ABC transporter periplasmic protein LptC</fullName>
    </recommendedName>
</protein>
<dbReference type="InterPro" id="IPR026265">
    <property type="entry name" value="LptC"/>
</dbReference>
<keyword evidence="1" id="KW-0812">Transmembrane</keyword>
<dbReference type="Pfam" id="PF06835">
    <property type="entry name" value="LptC"/>
    <property type="match status" value="1"/>
</dbReference>
<dbReference type="InParanoid" id="W0DV70"/>
<dbReference type="GO" id="GO:0005886">
    <property type="term" value="C:plasma membrane"/>
    <property type="evidence" value="ECO:0007669"/>
    <property type="project" value="InterPro"/>
</dbReference>
<accession>W0DV70</accession>
<evidence type="ECO:0000313" key="3">
    <source>
        <dbReference type="Proteomes" id="UP000005380"/>
    </source>
</evidence>
<evidence type="ECO:0000256" key="1">
    <source>
        <dbReference type="SAM" id="Phobius"/>
    </source>
</evidence>
<dbReference type="Proteomes" id="UP000005380">
    <property type="component" value="Chromosome"/>
</dbReference>
<dbReference type="HOGENOM" id="CLU_119096_0_0_6"/>
<dbReference type="eggNOG" id="COG3117">
    <property type="taxonomic scope" value="Bacteria"/>
</dbReference>
<evidence type="ECO:0008006" key="4">
    <source>
        <dbReference type="Google" id="ProtNLM"/>
    </source>
</evidence>
<dbReference type="GO" id="GO:0015221">
    <property type="term" value="F:lipopolysaccharide transmembrane transporter activity"/>
    <property type="evidence" value="ECO:0007669"/>
    <property type="project" value="InterPro"/>
</dbReference>
<dbReference type="NCBIfam" id="TIGR04409">
    <property type="entry name" value="LptC_YrbK"/>
    <property type="match status" value="1"/>
</dbReference>
<keyword evidence="1" id="KW-0472">Membrane</keyword>
<dbReference type="EMBL" id="CP007030">
    <property type="protein sequence ID" value="AHF02337.1"/>
    <property type="molecule type" value="Genomic_DNA"/>
</dbReference>
<name>W0DV70_9GAMM</name>
<gene>
    <name evidence="2" type="ORF">THIAE_07640</name>
</gene>
<dbReference type="AlphaFoldDB" id="W0DV70"/>